<organism evidence="2 3">
    <name type="scientific">Terriglobus albidus</name>
    <dbReference type="NCBI Taxonomy" id="1592106"/>
    <lineage>
        <taxon>Bacteria</taxon>
        <taxon>Pseudomonadati</taxon>
        <taxon>Acidobacteriota</taxon>
        <taxon>Terriglobia</taxon>
        <taxon>Terriglobales</taxon>
        <taxon>Acidobacteriaceae</taxon>
        <taxon>Terriglobus</taxon>
    </lineage>
</organism>
<evidence type="ECO:0000313" key="3">
    <source>
        <dbReference type="Proteomes" id="UP000321820"/>
    </source>
</evidence>
<evidence type="ECO:0000313" key="2">
    <source>
        <dbReference type="EMBL" id="QEE27014.1"/>
    </source>
</evidence>
<proteinExistence type="predicted"/>
<dbReference type="EMBL" id="CP042806">
    <property type="protein sequence ID" value="QEE27014.1"/>
    <property type="molecule type" value="Genomic_DNA"/>
</dbReference>
<dbReference type="CDD" id="cd07247">
    <property type="entry name" value="SgaA_N_like"/>
    <property type="match status" value="1"/>
</dbReference>
<dbReference type="KEGG" id="talb:FTW19_02715"/>
<dbReference type="PANTHER" id="PTHR33993">
    <property type="entry name" value="GLYOXALASE-RELATED"/>
    <property type="match status" value="1"/>
</dbReference>
<protein>
    <submittedName>
        <fullName evidence="2">VOC family protein</fullName>
    </submittedName>
</protein>
<dbReference type="Proteomes" id="UP000321820">
    <property type="component" value="Chromosome"/>
</dbReference>
<accession>A0A5B9E606</accession>
<gene>
    <name evidence="2" type="ORF">FTW19_02715</name>
</gene>
<dbReference type="PANTHER" id="PTHR33993:SF2">
    <property type="entry name" value="VOC DOMAIN-CONTAINING PROTEIN"/>
    <property type="match status" value="1"/>
</dbReference>
<dbReference type="RefSeq" id="WP_147646210.1">
    <property type="nucleotide sequence ID" value="NZ_CP042806.1"/>
</dbReference>
<dbReference type="Gene3D" id="3.10.180.10">
    <property type="entry name" value="2,3-Dihydroxybiphenyl 1,2-Dioxygenase, domain 1"/>
    <property type="match status" value="1"/>
</dbReference>
<name>A0A5B9E606_9BACT</name>
<dbReference type="OrthoDB" id="9804235at2"/>
<dbReference type="InterPro" id="IPR052164">
    <property type="entry name" value="Anthracycline_SecMetBiosynth"/>
</dbReference>
<feature type="domain" description="Glyoxalase/fosfomycin resistance/dioxygenase" evidence="1">
    <location>
        <begin position="12"/>
        <end position="119"/>
    </location>
</feature>
<keyword evidence="3" id="KW-1185">Reference proteome</keyword>
<dbReference type="SUPFAM" id="SSF54593">
    <property type="entry name" value="Glyoxalase/Bleomycin resistance protein/Dihydroxybiphenyl dioxygenase"/>
    <property type="match status" value="1"/>
</dbReference>
<dbReference type="Pfam" id="PF00903">
    <property type="entry name" value="Glyoxalase"/>
    <property type="match status" value="1"/>
</dbReference>
<reference evidence="2 3" key="1">
    <citation type="submission" date="2019-08" db="EMBL/GenBank/DDBJ databases">
        <title>Complete genome sequence of Terriglobus albidus strain ORNL.</title>
        <authorList>
            <person name="Podar M."/>
        </authorList>
    </citation>
    <scope>NUCLEOTIDE SEQUENCE [LARGE SCALE GENOMIC DNA]</scope>
    <source>
        <strain evidence="2 3">ORNL</strain>
    </source>
</reference>
<evidence type="ECO:0000259" key="1">
    <source>
        <dbReference type="Pfam" id="PF00903"/>
    </source>
</evidence>
<dbReference type="InterPro" id="IPR029068">
    <property type="entry name" value="Glyas_Bleomycin-R_OHBP_Dase"/>
</dbReference>
<dbReference type="InterPro" id="IPR004360">
    <property type="entry name" value="Glyas_Fos-R_dOase_dom"/>
</dbReference>
<sequence>MSERPQSAATWFEIPTLSIERAQAFYEQVLEMNMQSFPDENPMVVFPKDPAGTGGALVQREFQKPCESGTVVYLSCKGDLAPVLERVKAKGGSILIPKTEITGGFGFFACIRDTEGNTVGLHSTE</sequence>
<dbReference type="AlphaFoldDB" id="A0A5B9E606"/>